<comment type="caution">
    <text evidence="3">The sequence shown here is derived from an EMBL/GenBank/DDBJ whole genome shotgun (WGS) entry which is preliminary data.</text>
</comment>
<dbReference type="PROSITE" id="PS51231">
    <property type="entry name" value="DAD"/>
    <property type="match status" value="1"/>
</dbReference>
<proteinExistence type="predicted"/>
<organism evidence="3 4">
    <name type="scientific">Tropilaelaps mercedesae</name>
    <dbReference type="NCBI Taxonomy" id="418985"/>
    <lineage>
        <taxon>Eukaryota</taxon>
        <taxon>Metazoa</taxon>
        <taxon>Ecdysozoa</taxon>
        <taxon>Arthropoda</taxon>
        <taxon>Chelicerata</taxon>
        <taxon>Arachnida</taxon>
        <taxon>Acari</taxon>
        <taxon>Parasitiformes</taxon>
        <taxon>Mesostigmata</taxon>
        <taxon>Gamasina</taxon>
        <taxon>Dermanyssoidea</taxon>
        <taxon>Laelapidae</taxon>
        <taxon>Tropilaelaps</taxon>
    </lineage>
</organism>
<gene>
    <name evidence="3" type="ORF">BIW11_01329</name>
</gene>
<feature type="compositionally biased region" description="Basic and acidic residues" evidence="1">
    <location>
        <begin position="1"/>
        <end position="17"/>
    </location>
</feature>
<protein>
    <submittedName>
        <fullName evidence="3">Formin protein-like</fullName>
    </submittedName>
</protein>
<evidence type="ECO:0000313" key="3">
    <source>
        <dbReference type="EMBL" id="OQR72300.1"/>
    </source>
</evidence>
<dbReference type="OrthoDB" id="1668162at2759"/>
<keyword evidence="4" id="KW-1185">Reference proteome</keyword>
<dbReference type="EMBL" id="MNPL01012070">
    <property type="protein sequence ID" value="OQR72300.1"/>
    <property type="molecule type" value="Genomic_DNA"/>
</dbReference>
<feature type="region of interest" description="Disordered" evidence="1">
    <location>
        <begin position="1"/>
        <end position="35"/>
    </location>
</feature>
<feature type="non-terminal residue" evidence="3">
    <location>
        <position position="1"/>
    </location>
</feature>
<accession>A0A1V9XFH4</accession>
<evidence type="ECO:0000313" key="4">
    <source>
        <dbReference type="Proteomes" id="UP000192247"/>
    </source>
</evidence>
<dbReference type="InterPro" id="IPR014767">
    <property type="entry name" value="DAD_dom"/>
</dbReference>
<dbReference type="AlphaFoldDB" id="A0A1V9XFH4"/>
<name>A0A1V9XFH4_9ACAR</name>
<sequence>QAEAENERRRVLEDAQRQKALSNNNNVQDSKRNQDAVINEIKSRTKQIKEKKLLKQDEVYNGALEDILLNLKHEPYVRADAVRRSQRRKLDNPNLVQTRDAASMDV</sequence>
<dbReference type="InParanoid" id="A0A1V9XFH4"/>
<feature type="region of interest" description="Disordered" evidence="1">
    <location>
        <begin position="83"/>
        <end position="106"/>
    </location>
</feature>
<feature type="compositionally biased region" description="Polar residues" evidence="1">
    <location>
        <begin position="19"/>
        <end position="28"/>
    </location>
</feature>
<evidence type="ECO:0000256" key="1">
    <source>
        <dbReference type="SAM" id="MobiDB-lite"/>
    </source>
</evidence>
<reference evidence="3 4" key="1">
    <citation type="journal article" date="2017" name="Gigascience">
        <title>Draft genome of the honey bee ectoparasitic mite, Tropilaelaps mercedesae, is shaped by the parasitic life history.</title>
        <authorList>
            <person name="Dong X."/>
            <person name="Armstrong S.D."/>
            <person name="Xia D."/>
            <person name="Makepeace B.L."/>
            <person name="Darby A.C."/>
            <person name="Kadowaki T."/>
        </authorList>
    </citation>
    <scope>NUCLEOTIDE SEQUENCE [LARGE SCALE GENOMIC DNA]</scope>
    <source>
        <strain evidence="3">Wuxi-XJTLU</strain>
    </source>
</reference>
<dbReference type="Proteomes" id="UP000192247">
    <property type="component" value="Unassembled WGS sequence"/>
</dbReference>
<feature type="domain" description="DAD" evidence="2">
    <location>
        <begin position="57"/>
        <end position="90"/>
    </location>
</feature>
<evidence type="ECO:0000259" key="2">
    <source>
        <dbReference type="PROSITE" id="PS51231"/>
    </source>
</evidence>
<dbReference type="STRING" id="418985.A0A1V9XFH4"/>